<gene>
    <name evidence="1" type="ORF">SCBWM1_gp54</name>
</gene>
<organism evidence="1 2">
    <name type="scientific">Synechococcus phage S-CBWM1</name>
    <dbReference type="NCBI Taxonomy" id="2053653"/>
    <lineage>
        <taxon>Viruses</taxon>
        <taxon>Duplodnaviria</taxon>
        <taxon>Heunggongvirae</taxon>
        <taxon>Uroviricota</taxon>
        <taxon>Caudoviricetes</taxon>
        <taxon>Aokuangvirus</taxon>
        <taxon>Aokuangvirus SCBWM1</taxon>
    </lineage>
</organism>
<dbReference type="Proteomes" id="UP000274731">
    <property type="component" value="Segment"/>
</dbReference>
<evidence type="ECO:0000313" key="1">
    <source>
        <dbReference type="EMBL" id="ATW62738.1"/>
    </source>
</evidence>
<dbReference type="EMBL" id="MG450654">
    <property type="protein sequence ID" value="ATW62738.1"/>
    <property type="molecule type" value="Genomic_DNA"/>
</dbReference>
<proteinExistence type="predicted"/>
<accession>A0A3G1L3I5</accession>
<name>A0A3G1L3I5_9CAUD</name>
<protein>
    <submittedName>
        <fullName evidence="1">Uncharacterized protein</fullName>
    </submittedName>
</protein>
<reference evidence="1 2" key="1">
    <citation type="journal article" date="2018" name="Environ. Microbiol.">
        <title>Novel phage-host interactions and evolution as revealed by a cyanomyovirus isolated from an estuarine environment.</title>
        <authorList>
            <person name="Xu Y."/>
            <person name="Zhang R."/>
            <person name="Wang N."/>
            <person name="Cai L."/>
            <person name="Tong Y."/>
            <person name="Sun Q."/>
            <person name="Chen F."/>
            <person name="Jiao N."/>
        </authorList>
    </citation>
    <scope>NUCLEOTIDE SEQUENCE [LARGE SCALE GENOMIC DNA]</scope>
</reference>
<evidence type="ECO:0000313" key="2">
    <source>
        <dbReference type="Proteomes" id="UP000274731"/>
    </source>
</evidence>
<sequence>MTTPADSIRSYKIQAEYAIKNALQTFTLQTGVSVMGVEVMTHVATGDKHRKVDSVNIELSI</sequence>
<keyword evidence="2" id="KW-1185">Reference proteome</keyword>